<dbReference type="GO" id="GO:0005765">
    <property type="term" value="C:lysosomal membrane"/>
    <property type="evidence" value="ECO:0007669"/>
    <property type="project" value="UniProtKB-SubCell"/>
</dbReference>
<evidence type="ECO:0000256" key="2">
    <source>
        <dbReference type="ARBA" id="ARBA00010463"/>
    </source>
</evidence>
<keyword evidence="4" id="KW-0458">Lysosome</keyword>
<dbReference type="PANTHER" id="PTHR21146:SF0">
    <property type="entry name" value="BLOC-1-RELATED COMPLEX SUBUNIT 8"/>
    <property type="match status" value="1"/>
</dbReference>
<evidence type="ECO:0000256" key="4">
    <source>
        <dbReference type="ARBA" id="ARBA00023228"/>
    </source>
</evidence>
<name>A0A2P2ILA0_RHIMU</name>
<proteinExistence type="inferred from homology"/>
<comment type="subcellular location">
    <subcellularLocation>
        <location evidence="1">Lysosome membrane</location>
    </subcellularLocation>
</comment>
<keyword evidence="3" id="KW-0472">Membrane</keyword>
<dbReference type="Pfam" id="PF10167">
    <property type="entry name" value="BORCS8"/>
    <property type="match status" value="1"/>
</dbReference>
<dbReference type="PANTHER" id="PTHR21146">
    <property type="entry name" value="MEF2B PROTEIN"/>
    <property type="match status" value="1"/>
</dbReference>
<evidence type="ECO:0000256" key="3">
    <source>
        <dbReference type="ARBA" id="ARBA00023136"/>
    </source>
</evidence>
<reference evidence="5" key="1">
    <citation type="submission" date="2018-02" db="EMBL/GenBank/DDBJ databases">
        <title>Rhizophora mucronata_Transcriptome.</title>
        <authorList>
            <person name="Meera S.P."/>
            <person name="Sreeshan A."/>
            <person name="Augustine A."/>
        </authorList>
    </citation>
    <scope>NUCLEOTIDE SEQUENCE</scope>
    <source>
        <tissue evidence="5">Leaf</tissue>
    </source>
</reference>
<dbReference type="AlphaFoldDB" id="A0A2P2ILA0"/>
<evidence type="ECO:0000256" key="1">
    <source>
        <dbReference type="ARBA" id="ARBA00004656"/>
    </source>
</evidence>
<organism evidence="5">
    <name type="scientific">Rhizophora mucronata</name>
    <name type="common">Asiatic mangrove</name>
    <dbReference type="NCBI Taxonomy" id="61149"/>
    <lineage>
        <taxon>Eukaryota</taxon>
        <taxon>Viridiplantae</taxon>
        <taxon>Streptophyta</taxon>
        <taxon>Embryophyta</taxon>
        <taxon>Tracheophyta</taxon>
        <taxon>Spermatophyta</taxon>
        <taxon>Magnoliopsida</taxon>
        <taxon>eudicotyledons</taxon>
        <taxon>Gunneridae</taxon>
        <taxon>Pentapetalae</taxon>
        <taxon>rosids</taxon>
        <taxon>fabids</taxon>
        <taxon>Malpighiales</taxon>
        <taxon>Rhizophoraceae</taxon>
        <taxon>Rhizophora</taxon>
    </lineage>
</organism>
<dbReference type="InterPro" id="IPR019320">
    <property type="entry name" value="BORCS8"/>
</dbReference>
<sequence length="268" mass="30186">MHGISTIDGFVEMTECLAEMIKYVANEPSVGLFYVQQHAQNAIPNVIKLKSNVVQKSCETNLHGEDLEDSITVIRSMKECGGPIVNEMVGDIRKSLAIMAEKKPKRGLIQNPASGFQTETFNWGHNGVYAQRHGKKMSNYFSTMFKNAKERASYFKQPKLDSQESTTYQNVKLTCYPTPSSSVDSSTCNSSSLLDMEAQEPHLSTPATNELQMKEGMYLEEPVDVNLPPHDRLSVSEDYDDFKANKEAKLEEWLGRTSDILDELQRCR</sequence>
<evidence type="ECO:0000313" key="5">
    <source>
        <dbReference type="EMBL" id="MBW81997.1"/>
    </source>
</evidence>
<comment type="similarity">
    <text evidence="2">Belongs to the BORCS8 family.</text>
</comment>
<protein>
    <recommendedName>
        <fullName evidence="6">Protein MEF2BNB homolog</fullName>
    </recommendedName>
</protein>
<dbReference type="EMBL" id="GGEC01001514">
    <property type="protein sequence ID" value="MBW81997.1"/>
    <property type="molecule type" value="Transcribed_RNA"/>
</dbReference>
<accession>A0A2P2ILA0</accession>
<evidence type="ECO:0008006" key="6">
    <source>
        <dbReference type="Google" id="ProtNLM"/>
    </source>
</evidence>